<evidence type="ECO:0000256" key="1">
    <source>
        <dbReference type="ARBA" id="ARBA00004370"/>
    </source>
</evidence>
<dbReference type="PANTHER" id="PTHR12383:SF16">
    <property type="entry name" value="MITOCHONDRIAL INNER MEMBRANE PROTEASE SUBUNIT 1"/>
    <property type="match status" value="1"/>
</dbReference>
<proteinExistence type="predicted"/>
<dbReference type="Gene3D" id="2.10.109.10">
    <property type="entry name" value="Umud Fragment, subunit A"/>
    <property type="match status" value="1"/>
</dbReference>
<keyword evidence="5" id="KW-0645">Protease</keyword>
<dbReference type="CDD" id="cd06530">
    <property type="entry name" value="S26_SPase_I"/>
    <property type="match status" value="1"/>
</dbReference>
<keyword evidence="3" id="KW-0472">Membrane</keyword>
<dbReference type="NCBIfam" id="TIGR02754">
    <property type="entry name" value="sod_Ni_protease"/>
    <property type="match status" value="1"/>
</dbReference>
<dbReference type="AlphaFoldDB" id="A0A1D9G5Q9"/>
<dbReference type="InterPro" id="IPR036286">
    <property type="entry name" value="LexA/Signal_pep-like_sf"/>
</dbReference>
<evidence type="ECO:0000256" key="3">
    <source>
        <dbReference type="ARBA" id="ARBA00023136"/>
    </source>
</evidence>
<dbReference type="PANTHER" id="PTHR12383">
    <property type="entry name" value="PROTEASE FAMILY S26 MITOCHONDRIAL INNER MEMBRANE PROTEASE-RELATED"/>
    <property type="match status" value="1"/>
</dbReference>
<name>A0A1D9G5Q9_MOOP1</name>
<evidence type="ECO:0000313" key="5">
    <source>
        <dbReference type="EMBL" id="AOY82946.2"/>
    </source>
</evidence>
<feature type="domain" description="Peptidase S26" evidence="4">
    <location>
        <begin position="77"/>
        <end position="114"/>
    </location>
</feature>
<dbReference type="Pfam" id="PF10502">
    <property type="entry name" value="Peptidase_S26"/>
    <property type="match status" value="2"/>
</dbReference>
<accession>A0A1D9G5Q9</accession>
<evidence type="ECO:0000256" key="2">
    <source>
        <dbReference type="ARBA" id="ARBA00022801"/>
    </source>
</evidence>
<dbReference type="SUPFAM" id="SSF51306">
    <property type="entry name" value="LexA/Signal peptidase"/>
    <property type="match status" value="1"/>
</dbReference>
<dbReference type="GO" id="GO:0004252">
    <property type="term" value="F:serine-type endopeptidase activity"/>
    <property type="evidence" value="ECO:0007669"/>
    <property type="project" value="InterPro"/>
</dbReference>
<dbReference type="GO" id="GO:0016020">
    <property type="term" value="C:membrane"/>
    <property type="evidence" value="ECO:0007669"/>
    <property type="project" value="UniProtKB-SubCell"/>
</dbReference>
<reference evidence="6" key="1">
    <citation type="submission" date="2016-10" db="EMBL/GenBank/DDBJ databases">
        <title>Comparative genomics uncovers the prolific and rare metabolic potential of the cyanobacterial genus Moorea.</title>
        <authorList>
            <person name="Leao T."/>
            <person name="Castelao G."/>
            <person name="Korobeynikov A."/>
            <person name="Monroe E.A."/>
            <person name="Podell S."/>
            <person name="Glukhov E."/>
            <person name="Allen E."/>
            <person name="Gerwick W.H."/>
            <person name="Gerwick L."/>
        </authorList>
    </citation>
    <scope>NUCLEOTIDE SEQUENCE [LARGE SCALE GENOMIC DNA]</scope>
    <source>
        <strain evidence="6">JHB</strain>
    </source>
</reference>
<organism evidence="5 6">
    <name type="scientific">Moorena producens (strain JHB)</name>
    <dbReference type="NCBI Taxonomy" id="1454205"/>
    <lineage>
        <taxon>Bacteria</taxon>
        <taxon>Bacillati</taxon>
        <taxon>Cyanobacteriota</taxon>
        <taxon>Cyanophyceae</taxon>
        <taxon>Coleofasciculales</taxon>
        <taxon>Coleofasciculaceae</taxon>
        <taxon>Moorena</taxon>
    </lineage>
</organism>
<keyword evidence="2" id="KW-0378">Hydrolase</keyword>
<evidence type="ECO:0000259" key="4">
    <source>
        <dbReference type="Pfam" id="PF10502"/>
    </source>
</evidence>
<protein>
    <submittedName>
        <fullName evidence="5">Nickel-type superoxide dismutase maturation protease</fullName>
    </submittedName>
</protein>
<dbReference type="EMBL" id="CP017708">
    <property type="protein sequence ID" value="AOY82946.2"/>
    <property type="molecule type" value="Genomic_DNA"/>
</dbReference>
<feature type="domain" description="Peptidase S26" evidence="4">
    <location>
        <begin position="22"/>
        <end position="73"/>
    </location>
</feature>
<dbReference type="GO" id="GO:0006465">
    <property type="term" value="P:signal peptide processing"/>
    <property type="evidence" value="ECO:0007669"/>
    <property type="project" value="InterPro"/>
</dbReference>
<dbReference type="InterPro" id="IPR019533">
    <property type="entry name" value="Peptidase_S26"/>
</dbReference>
<evidence type="ECO:0000313" key="6">
    <source>
        <dbReference type="Proteomes" id="UP000176944"/>
    </source>
</evidence>
<sequence>MLSIKNSIPELLLWILRKRLRFRVTGVSMTPLLKPGEEILIDPRAYQYIPPKIGDIVVARHPYQNHLRLVKRVTLVLEDGRCFLKGDNPLESTDSRSFGLVDSQQIIGKVTSRFF</sequence>
<dbReference type="Proteomes" id="UP000176944">
    <property type="component" value="Chromosome"/>
</dbReference>
<gene>
    <name evidence="5" type="primary">sodX</name>
    <name evidence="5" type="ORF">BJP36_26570</name>
</gene>
<comment type="subcellular location">
    <subcellularLocation>
        <location evidence="1">Membrane</location>
    </subcellularLocation>
</comment>
<dbReference type="InterPro" id="IPR052064">
    <property type="entry name" value="Mito_IMP1_subunit"/>
</dbReference>
<dbReference type="InterPro" id="IPR014124">
    <property type="entry name" value="Pept_S26A_Sod_Ni_maturase"/>
</dbReference>